<protein>
    <submittedName>
        <fullName evidence="10">Sialic acid-binding Ig-like lectin 10</fullName>
    </submittedName>
</protein>
<evidence type="ECO:0000256" key="8">
    <source>
        <dbReference type="SAM" id="Phobius"/>
    </source>
</evidence>
<evidence type="ECO:0000256" key="7">
    <source>
        <dbReference type="ARBA" id="ARBA00038361"/>
    </source>
</evidence>
<accession>A0AA35PDC1</accession>
<dbReference type="InterPro" id="IPR022272">
    <property type="entry name" value="Lipocalin_CS"/>
</dbReference>
<dbReference type="Gene3D" id="2.60.40.10">
    <property type="entry name" value="Immunoglobulins"/>
    <property type="match status" value="4"/>
</dbReference>
<evidence type="ECO:0000313" key="10">
    <source>
        <dbReference type="EMBL" id="CAI5781193.1"/>
    </source>
</evidence>
<feature type="transmembrane region" description="Helical" evidence="8">
    <location>
        <begin position="92"/>
        <end position="112"/>
    </location>
</feature>
<dbReference type="SMART" id="SM00408">
    <property type="entry name" value="IGc2"/>
    <property type="match status" value="1"/>
</dbReference>
<feature type="transmembrane region" description="Helical" evidence="8">
    <location>
        <begin position="541"/>
        <end position="565"/>
    </location>
</feature>
<dbReference type="GO" id="GO:0005886">
    <property type="term" value="C:plasma membrane"/>
    <property type="evidence" value="ECO:0007669"/>
    <property type="project" value="TreeGrafter"/>
</dbReference>
<dbReference type="InterPro" id="IPR003599">
    <property type="entry name" value="Ig_sub"/>
</dbReference>
<dbReference type="EMBL" id="OX395133">
    <property type="protein sequence ID" value="CAI5781193.1"/>
    <property type="molecule type" value="Genomic_DNA"/>
</dbReference>
<evidence type="ECO:0000256" key="4">
    <source>
        <dbReference type="ARBA" id="ARBA00022889"/>
    </source>
</evidence>
<evidence type="ECO:0000256" key="3">
    <source>
        <dbReference type="ARBA" id="ARBA00022734"/>
    </source>
</evidence>
<dbReference type="InterPro" id="IPR051036">
    <property type="entry name" value="SIGLEC"/>
</dbReference>
<dbReference type="InterPro" id="IPR003598">
    <property type="entry name" value="Ig_sub2"/>
</dbReference>
<dbReference type="InterPro" id="IPR013783">
    <property type="entry name" value="Ig-like_fold"/>
</dbReference>
<dbReference type="Pfam" id="PF07679">
    <property type="entry name" value="I-set"/>
    <property type="match status" value="1"/>
</dbReference>
<keyword evidence="5 8" id="KW-1133">Transmembrane helix</keyword>
<feature type="domain" description="Ig-like" evidence="9">
    <location>
        <begin position="231"/>
        <end position="328"/>
    </location>
</feature>
<evidence type="ECO:0000256" key="1">
    <source>
        <dbReference type="ARBA" id="ARBA00004479"/>
    </source>
</evidence>
<comment type="subcellular location">
    <subcellularLocation>
        <location evidence="1">Membrane</location>
        <topology evidence="1">Single-pass type I membrane protein</topology>
    </subcellularLocation>
</comment>
<dbReference type="InterPro" id="IPR013106">
    <property type="entry name" value="Ig_V-set"/>
</dbReference>
<keyword evidence="2 8" id="KW-0812">Transmembrane</keyword>
<dbReference type="SMART" id="SM00409">
    <property type="entry name" value="IG"/>
    <property type="match status" value="2"/>
</dbReference>
<dbReference type="PANTHER" id="PTHR12035">
    <property type="entry name" value="SIALIC ACID BINDING IMMUNOGLOBULIN-LIKE LECTIN"/>
    <property type="match status" value="1"/>
</dbReference>
<proteinExistence type="inferred from homology"/>
<evidence type="ECO:0000256" key="5">
    <source>
        <dbReference type="ARBA" id="ARBA00022989"/>
    </source>
</evidence>
<keyword evidence="3" id="KW-0430">Lectin</keyword>
<dbReference type="Pfam" id="PF07686">
    <property type="entry name" value="V-set"/>
    <property type="match status" value="1"/>
</dbReference>
<dbReference type="InterPro" id="IPR013098">
    <property type="entry name" value="Ig_I-set"/>
</dbReference>
<dbReference type="GO" id="GO:0030246">
    <property type="term" value="F:carbohydrate binding"/>
    <property type="evidence" value="ECO:0007669"/>
    <property type="project" value="UniProtKB-KW"/>
</dbReference>
<evidence type="ECO:0000256" key="6">
    <source>
        <dbReference type="ARBA" id="ARBA00023136"/>
    </source>
</evidence>
<keyword evidence="11" id="KW-1185">Reference proteome</keyword>
<dbReference type="GO" id="GO:0007155">
    <property type="term" value="P:cell adhesion"/>
    <property type="evidence" value="ECO:0007669"/>
    <property type="project" value="UniProtKB-KW"/>
</dbReference>
<organism evidence="10 11">
    <name type="scientific">Podarcis lilfordi</name>
    <name type="common">Lilford's wall lizard</name>
    <dbReference type="NCBI Taxonomy" id="74358"/>
    <lineage>
        <taxon>Eukaryota</taxon>
        <taxon>Metazoa</taxon>
        <taxon>Chordata</taxon>
        <taxon>Craniata</taxon>
        <taxon>Vertebrata</taxon>
        <taxon>Euteleostomi</taxon>
        <taxon>Lepidosauria</taxon>
        <taxon>Squamata</taxon>
        <taxon>Bifurcata</taxon>
        <taxon>Unidentata</taxon>
        <taxon>Episquamata</taxon>
        <taxon>Laterata</taxon>
        <taxon>Lacertibaenia</taxon>
        <taxon>Lacertidae</taxon>
        <taxon>Podarcis</taxon>
    </lineage>
</organism>
<sequence length="579" mass="63872">MVVDIVNQLTLNEVDIICYQLPAFLSVNIFPPQSDRLDCCSVTERSLLKSRSGSLAEGLLARVWVNTTAIVSSFLGSFPAEGQRAFGRRRKMSYLLGAFIFGLLSTCLQWEGAQCLPGYNLTVPPEVRVQEGFCVVIPCKFTYPASTDTSGVELHGYWYTVGSSTSDYAVASNDRRKYIEYFARTRFLLSGDLEQGDCSLTINDARKSSDERAYYFRIEKGTIRFSYSDLPTLVKVAEKPEIQIPGKLRAGHPVNISCTTPGSCSSQVGLTWGGVSVANTSRTTSEQTNEIKVYSTFIPSIADHGQNLICNASYNQGTHPVQTEERIQLDVSYPPMLWFSGIIERPGESQRNFTEVSHIEVQEGDSITLFCRIKSNPSANAAWVTKSKKTTGWQSSRTNILTISNVKLADKKGYKCRASNTEGETDATFQLYVAYSPRPCEQNNSRCWRDGNGFQCNCSICSYPASRIQWQVNGKNLEGNDSNETMKATFWNKTEEAISTLYLTGDLDGEQHIVCLGTNPSGQIPLKFFVASSGDSLKRNLISGVLGALVMLAVVILIVIIVVLISRRSSAKFSPSTSA</sequence>
<dbReference type="PANTHER" id="PTHR12035:SF125">
    <property type="entry name" value="SIALIC ACID-BINDING IG-LIKE LECTIN 5"/>
    <property type="match status" value="1"/>
</dbReference>
<evidence type="ECO:0000256" key="2">
    <source>
        <dbReference type="ARBA" id="ARBA00022692"/>
    </source>
</evidence>
<dbReference type="PROSITE" id="PS50835">
    <property type="entry name" value="IG_LIKE"/>
    <property type="match status" value="2"/>
</dbReference>
<evidence type="ECO:0000259" key="9">
    <source>
        <dbReference type="PROSITE" id="PS50835"/>
    </source>
</evidence>
<keyword evidence="6 8" id="KW-0472">Membrane</keyword>
<name>A0AA35PDC1_9SAUR</name>
<dbReference type="AlphaFoldDB" id="A0AA35PDC1"/>
<dbReference type="InterPro" id="IPR036179">
    <property type="entry name" value="Ig-like_dom_sf"/>
</dbReference>
<dbReference type="InterPro" id="IPR007110">
    <property type="entry name" value="Ig-like_dom"/>
</dbReference>
<reference evidence="10" key="1">
    <citation type="submission" date="2022-12" db="EMBL/GenBank/DDBJ databases">
        <authorList>
            <person name="Alioto T."/>
            <person name="Alioto T."/>
            <person name="Gomez Garrido J."/>
        </authorList>
    </citation>
    <scope>NUCLEOTIDE SEQUENCE</scope>
</reference>
<keyword evidence="4" id="KW-0130">Cell adhesion</keyword>
<gene>
    <name evidence="10" type="ORF">PODLI_1B032408</name>
</gene>
<dbReference type="PROSITE" id="PS00213">
    <property type="entry name" value="LIPOCALIN"/>
    <property type="match status" value="1"/>
</dbReference>
<dbReference type="Proteomes" id="UP001178461">
    <property type="component" value="Chromosome 8"/>
</dbReference>
<feature type="domain" description="Ig-like" evidence="9">
    <location>
        <begin position="346"/>
        <end position="434"/>
    </location>
</feature>
<comment type="similarity">
    <text evidence="7">Belongs to the immunoglobulin superfamily. SIGLEC (sialic acid binding Ig-like lectin) family.</text>
</comment>
<dbReference type="SUPFAM" id="SSF48726">
    <property type="entry name" value="Immunoglobulin"/>
    <property type="match status" value="4"/>
</dbReference>
<dbReference type="GO" id="GO:0033691">
    <property type="term" value="F:sialic acid binding"/>
    <property type="evidence" value="ECO:0007669"/>
    <property type="project" value="TreeGrafter"/>
</dbReference>
<evidence type="ECO:0000313" key="11">
    <source>
        <dbReference type="Proteomes" id="UP001178461"/>
    </source>
</evidence>